<dbReference type="InterPro" id="IPR012337">
    <property type="entry name" value="RNaseH-like_sf"/>
</dbReference>
<dbReference type="PROSITE" id="PS50879">
    <property type="entry name" value="RNASE_H_1"/>
    <property type="match status" value="1"/>
</dbReference>
<dbReference type="SUPFAM" id="SSF53098">
    <property type="entry name" value="Ribonuclease H-like"/>
    <property type="match status" value="1"/>
</dbReference>
<proteinExistence type="predicted"/>
<evidence type="ECO:0000313" key="2">
    <source>
        <dbReference type="EMBL" id="CAJ0919484.1"/>
    </source>
</evidence>
<feature type="domain" description="RNase H type-1" evidence="1">
    <location>
        <begin position="1"/>
        <end position="147"/>
    </location>
</feature>
<evidence type="ECO:0000259" key="1">
    <source>
        <dbReference type="PROSITE" id="PS50879"/>
    </source>
</evidence>
<accession>A0ABN9KTR0</accession>
<keyword evidence="3" id="KW-1185">Reference proteome</keyword>
<evidence type="ECO:0000313" key="3">
    <source>
        <dbReference type="Proteomes" id="UP001176940"/>
    </source>
</evidence>
<reference evidence="2" key="1">
    <citation type="submission" date="2023-07" db="EMBL/GenBank/DDBJ databases">
        <authorList>
            <person name="Stuckert A."/>
        </authorList>
    </citation>
    <scope>NUCLEOTIDE SEQUENCE</scope>
</reference>
<dbReference type="Proteomes" id="UP001176940">
    <property type="component" value="Unassembled WGS sequence"/>
</dbReference>
<name>A0ABN9KTR0_9NEOB</name>
<comment type="caution">
    <text evidence="2">The sequence shown here is derived from an EMBL/GenBank/DDBJ whole genome shotgun (WGS) entry which is preliminary data.</text>
</comment>
<sequence>MASERVQQDGNGSRYHQNERLYIGYAVVSSHEVIRAEPLAPHMSVQEADALTEACRVAAGKVANSYTVSNCAWGISHEYCPIWRSRAFLTSAGKPIKKNVELVKQLVEALTLSVQVGIVKVKAHTDGDSVEEKGNRRTDEAAKVAARRPREQWTVAGSQRIPATLSLDVLKSLQLPKQRRNTGRMGAELNSERVWENQDKSYIPRSLLPIMAQATQDAFWIAPGFSYAAAKLVQSCLICAQHNPAAFGGIHTGAGGI</sequence>
<dbReference type="InterPro" id="IPR036397">
    <property type="entry name" value="RNaseH_sf"/>
</dbReference>
<dbReference type="InterPro" id="IPR002156">
    <property type="entry name" value="RNaseH_domain"/>
</dbReference>
<gene>
    <name evidence="2" type="ORF">RIMI_LOCUS1043806</name>
</gene>
<dbReference type="Gene3D" id="3.30.420.10">
    <property type="entry name" value="Ribonuclease H-like superfamily/Ribonuclease H"/>
    <property type="match status" value="1"/>
</dbReference>
<dbReference type="Pfam" id="PF00075">
    <property type="entry name" value="RNase_H"/>
    <property type="match status" value="1"/>
</dbReference>
<protein>
    <recommendedName>
        <fullName evidence="1">RNase H type-1 domain-containing protein</fullName>
    </recommendedName>
</protein>
<dbReference type="EMBL" id="CAUEEQ010001332">
    <property type="protein sequence ID" value="CAJ0919484.1"/>
    <property type="molecule type" value="Genomic_DNA"/>
</dbReference>
<organism evidence="2 3">
    <name type="scientific">Ranitomeya imitator</name>
    <name type="common">mimic poison frog</name>
    <dbReference type="NCBI Taxonomy" id="111125"/>
    <lineage>
        <taxon>Eukaryota</taxon>
        <taxon>Metazoa</taxon>
        <taxon>Chordata</taxon>
        <taxon>Craniata</taxon>
        <taxon>Vertebrata</taxon>
        <taxon>Euteleostomi</taxon>
        <taxon>Amphibia</taxon>
        <taxon>Batrachia</taxon>
        <taxon>Anura</taxon>
        <taxon>Neobatrachia</taxon>
        <taxon>Hyloidea</taxon>
        <taxon>Dendrobatidae</taxon>
        <taxon>Dendrobatinae</taxon>
        <taxon>Ranitomeya</taxon>
    </lineage>
</organism>